<dbReference type="PROSITE" id="PS50940">
    <property type="entry name" value="CHIT_BIND_II"/>
    <property type="match status" value="1"/>
</dbReference>
<gene>
    <name evidence="3" type="ORF">Oxoc_ORF4</name>
</gene>
<feature type="transmembrane region" description="Helical" evidence="1">
    <location>
        <begin position="6"/>
        <end position="27"/>
    </location>
</feature>
<feature type="domain" description="Chitin-binding type-2" evidence="2">
    <location>
        <begin position="44"/>
        <end position="100"/>
    </location>
</feature>
<dbReference type="SMART" id="SM00494">
    <property type="entry name" value="ChtBD2"/>
    <property type="match status" value="1"/>
</dbReference>
<name>A0A2L0WTX3_9ABAC</name>
<dbReference type="InterPro" id="IPR036508">
    <property type="entry name" value="Chitin-bd_dom_sf"/>
</dbReference>
<evidence type="ECO:0000313" key="3">
    <source>
        <dbReference type="EMBL" id="AVA31103.1"/>
    </source>
</evidence>
<keyword evidence="4" id="KW-1185">Reference proteome</keyword>
<keyword evidence="1" id="KW-1133">Transmembrane helix</keyword>
<evidence type="ECO:0000313" key="4">
    <source>
        <dbReference type="Proteomes" id="UP000297028"/>
    </source>
</evidence>
<dbReference type="InterPro" id="IPR002557">
    <property type="entry name" value="Chitin-bd_dom"/>
</dbReference>
<protein>
    <submittedName>
        <fullName evidence="3">Ac150</fullName>
    </submittedName>
</protein>
<dbReference type="Gene3D" id="2.170.140.10">
    <property type="entry name" value="Chitin binding domain"/>
    <property type="match status" value="1"/>
</dbReference>
<dbReference type="EMBL" id="MF143631">
    <property type="protein sequence ID" value="AVA31103.1"/>
    <property type="molecule type" value="Genomic_DNA"/>
</dbReference>
<dbReference type="Proteomes" id="UP000297028">
    <property type="component" value="Segment"/>
</dbReference>
<evidence type="ECO:0000259" key="2">
    <source>
        <dbReference type="PROSITE" id="PS50940"/>
    </source>
</evidence>
<keyword evidence="1" id="KW-0812">Transmembrane</keyword>
<dbReference type="GO" id="GO:0005576">
    <property type="term" value="C:extracellular region"/>
    <property type="evidence" value="ECO:0007669"/>
    <property type="project" value="InterPro"/>
</dbReference>
<dbReference type="SUPFAM" id="SSF57625">
    <property type="entry name" value="Invertebrate chitin-binding proteins"/>
    <property type="match status" value="1"/>
</dbReference>
<sequence>MNIKLLFTFGLFLLLLIITIIKIIYYLNLKKVGDVGDNDYDYDQFVCQTSGSFAHPTRCDAFYLCVGFIPIKLYCPIDYEYDEIEKTCLPKSISNNKCTANN</sequence>
<keyword evidence="1" id="KW-0472">Membrane</keyword>
<evidence type="ECO:0000256" key="1">
    <source>
        <dbReference type="SAM" id="Phobius"/>
    </source>
</evidence>
<dbReference type="GO" id="GO:0008061">
    <property type="term" value="F:chitin binding"/>
    <property type="evidence" value="ECO:0007669"/>
    <property type="project" value="InterPro"/>
</dbReference>
<dbReference type="Pfam" id="PF01607">
    <property type="entry name" value="CBM_14"/>
    <property type="match status" value="1"/>
</dbReference>
<reference evidence="3 4" key="1">
    <citation type="journal article" date="2018" name="PLoS ONE">
        <title>Genome analysis of a novel Group I alphabaculovirus obtained from Oxyplax ochracea.</title>
        <authorList>
            <person name="Wang J."/>
            <person name="Hou D."/>
            <person name="Wang Q."/>
            <person name="Kuang W."/>
            <person name="Zhang L."/>
            <person name="Li J."/>
            <person name="Shen S."/>
            <person name="Deng F."/>
            <person name="Wang H."/>
            <person name="Hu Z."/>
            <person name="Wang M."/>
        </authorList>
    </citation>
    <scope>NUCLEOTIDE SEQUENCE [LARGE SCALE GENOMIC DNA]</scope>
    <source>
        <strain evidence="3">435</strain>
    </source>
</reference>
<organism evidence="3 4">
    <name type="scientific">Oxyplax ochracea nucleopolyhedrovirus</name>
    <dbReference type="NCBI Taxonomy" id="2083176"/>
    <lineage>
        <taxon>Viruses</taxon>
        <taxon>Viruses incertae sedis</taxon>
        <taxon>Naldaviricetes</taxon>
        <taxon>Lefavirales</taxon>
        <taxon>Baculoviridae</taxon>
        <taxon>Alphabaculovirus</taxon>
        <taxon>Alphabaculovirus oxochraceae</taxon>
    </lineage>
</organism>
<accession>A0A2L0WTX3</accession>
<proteinExistence type="predicted"/>